<name>A0ABD3I943_9MARC</name>
<feature type="region of interest" description="Disordered" evidence="1">
    <location>
        <begin position="97"/>
        <end position="134"/>
    </location>
</feature>
<comment type="caution">
    <text evidence="2">The sequence shown here is derived from an EMBL/GenBank/DDBJ whole genome shotgun (WGS) entry which is preliminary data.</text>
</comment>
<proteinExistence type="predicted"/>
<accession>A0ABD3I943</accession>
<evidence type="ECO:0000313" key="3">
    <source>
        <dbReference type="Proteomes" id="UP001633002"/>
    </source>
</evidence>
<evidence type="ECO:0000313" key="2">
    <source>
        <dbReference type="EMBL" id="KAL3699044.1"/>
    </source>
</evidence>
<gene>
    <name evidence="2" type="ORF">R1sor_017066</name>
</gene>
<reference evidence="2 3" key="1">
    <citation type="submission" date="2024-09" db="EMBL/GenBank/DDBJ databases">
        <title>Chromosome-scale assembly of Riccia sorocarpa.</title>
        <authorList>
            <person name="Paukszto L."/>
        </authorList>
    </citation>
    <scope>NUCLEOTIDE SEQUENCE [LARGE SCALE GENOMIC DNA]</scope>
    <source>
        <strain evidence="2">LP-2024</strain>
        <tissue evidence="2">Aerial parts of the thallus</tissue>
    </source>
</reference>
<feature type="compositionally biased region" description="Polar residues" evidence="1">
    <location>
        <begin position="114"/>
        <end position="125"/>
    </location>
</feature>
<sequence length="134" mass="14750">MGTAIGVGRGQKQSVWKDRCDKTFRGSQGQCPTLVILKESRATAQAIRSKSANEEAEKRNEETMAYLELTIAACERYTQIKRINNRRIWDFTLSTSSADASPTAFDSDPKESTDPTISITSSGAPETNAREFPA</sequence>
<protein>
    <submittedName>
        <fullName evidence="2">Uncharacterized protein</fullName>
    </submittedName>
</protein>
<evidence type="ECO:0000256" key="1">
    <source>
        <dbReference type="SAM" id="MobiDB-lite"/>
    </source>
</evidence>
<dbReference type="EMBL" id="JBJQOH010000001">
    <property type="protein sequence ID" value="KAL3699044.1"/>
    <property type="molecule type" value="Genomic_DNA"/>
</dbReference>
<dbReference type="Proteomes" id="UP001633002">
    <property type="component" value="Unassembled WGS sequence"/>
</dbReference>
<keyword evidence="3" id="KW-1185">Reference proteome</keyword>
<dbReference type="AlphaFoldDB" id="A0ABD3I943"/>
<organism evidence="2 3">
    <name type="scientific">Riccia sorocarpa</name>
    <dbReference type="NCBI Taxonomy" id="122646"/>
    <lineage>
        <taxon>Eukaryota</taxon>
        <taxon>Viridiplantae</taxon>
        <taxon>Streptophyta</taxon>
        <taxon>Embryophyta</taxon>
        <taxon>Marchantiophyta</taxon>
        <taxon>Marchantiopsida</taxon>
        <taxon>Marchantiidae</taxon>
        <taxon>Marchantiales</taxon>
        <taxon>Ricciaceae</taxon>
        <taxon>Riccia</taxon>
    </lineage>
</organism>